<dbReference type="PANTHER" id="PTHR12526:SF630">
    <property type="entry name" value="GLYCOSYLTRANSFERASE"/>
    <property type="match status" value="1"/>
</dbReference>
<gene>
    <name evidence="2" type="ORF">HMPREF1061_02302</name>
</gene>
<dbReference type="Proteomes" id="UP000002965">
    <property type="component" value="Unassembled WGS sequence"/>
</dbReference>
<evidence type="ECO:0000259" key="1">
    <source>
        <dbReference type="Pfam" id="PF00534"/>
    </source>
</evidence>
<dbReference type="CDD" id="cd03820">
    <property type="entry name" value="GT4_AmsD-like"/>
    <property type="match status" value="1"/>
</dbReference>
<dbReference type="RefSeq" id="WP_005681317.1">
    <property type="nucleotide sequence ID" value="NZ_CAXUCB010000030.1"/>
</dbReference>
<dbReference type="SUPFAM" id="SSF53756">
    <property type="entry name" value="UDP-Glycosyltransferase/glycogen phosphorylase"/>
    <property type="match status" value="1"/>
</dbReference>
<accession>I8V097</accession>
<dbReference type="PATRIC" id="fig|997873.3.peg.2403"/>
<sequence length="345" mass="39105">MILAKSLVNSAGMEKMTVEFANAMICNGYAVEILLQDSNIESFYKLDSSINISSLHSYSLYSIYSIKKIRKIVLESKVDYLINIGVALSRLSLVALWNTKVKVITWEHFNLYAGSWLGFLWRLISVRFSYKTVVLTNEDYRAYRKFVSSASIVTIYNFTTIDVKQVSNLNSEVVLAVGRLEKQKGFDRLIYVWKKVCDLHPSWTLNIVGNGSLKVRLEKMVKDLNLQSSVNILPATTNIEDYYTKASLYVMSSRYEGFGLVLIEAKMFGLPCVSFDCKYGPSEIIRSGIDGFIVKDGDINGLADCLNKLMENRTLLKSYGANALQDAHNRFSIDSVMKKWVLILE</sequence>
<dbReference type="EMBL" id="AGXF01000008">
    <property type="protein sequence ID" value="EIY19855.1"/>
    <property type="molecule type" value="Genomic_DNA"/>
</dbReference>
<dbReference type="AlphaFoldDB" id="I8V097"/>
<dbReference type="GO" id="GO:0016757">
    <property type="term" value="F:glycosyltransferase activity"/>
    <property type="evidence" value="ECO:0007669"/>
    <property type="project" value="InterPro"/>
</dbReference>
<dbReference type="InterPro" id="IPR001296">
    <property type="entry name" value="Glyco_trans_1"/>
</dbReference>
<dbReference type="PANTHER" id="PTHR12526">
    <property type="entry name" value="GLYCOSYLTRANSFERASE"/>
    <property type="match status" value="1"/>
</dbReference>
<dbReference type="HOGENOM" id="CLU_009583_0_0_10"/>
<keyword evidence="3" id="KW-1185">Reference proteome</keyword>
<proteinExistence type="predicted"/>
<reference evidence="2 3" key="1">
    <citation type="submission" date="2012-02" db="EMBL/GenBank/DDBJ databases">
        <title>The Genome Sequence of Bacteroides caccae CL03T12C61.</title>
        <authorList>
            <consortium name="The Broad Institute Genome Sequencing Platform"/>
            <person name="Earl A."/>
            <person name="Ward D."/>
            <person name="Feldgarden M."/>
            <person name="Gevers D."/>
            <person name="Zitomersky N.L."/>
            <person name="Coyne M.J."/>
            <person name="Comstock L.E."/>
            <person name="Young S.K."/>
            <person name="Zeng Q."/>
            <person name="Gargeya S."/>
            <person name="Fitzgerald M."/>
            <person name="Haas B."/>
            <person name="Abouelleil A."/>
            <person name="Alvarado L."/>
            <person name="Arachchi H.M."/>
            <person name="Berlin A."/>
            <person name="Chapman S.B."/>
            <person name="Gearin G."/>
            <person name="Goldberg J."/>
            <person name="Griggs A."/>
            <person name="Gujja S."/>
            <person name="Hansen M."/>
            <person name="Heiman D."/>
            <person name="Howarth C."/>
            <person name="Larimer J."/>
            <person name="Lui A."/>
            <person name="MacDonald P.J.P."/>
            <person name="McCowen C."/>
            <person name="Montmayeur A."/>
            <person name="Murphy C."/>
            <person name="Neiman D."/>
            <person name="Pearson M."/>
            <person name="Priest M."/>
            <person name="Roberts A."/>
            <person name="Saif S."/>
            <person name="Shea T."/>
            <person name="Sisk P."/>
            <person name="Stolte C."/>
            <person name="Sykes S."/>
            <person name="Wortman J."/>
            <person name="Nusbaum C."/>
            <person name="Birren B."/>
        </authorList>
    </citation>
    <scope>NUCLEOTIDE SEQUENCE [LARGE SCALE GENOMIC DNA]</scope>
    <source>
        <strain evidence="2 3">CL03T12C61</strain>
    </source>
</reference>
<dbReference type="OrthoDB" id="9811239at2"/>
<dbReference type="GeneID" id="75114967"/>
<evidence type="ECO:0000313" key="3">
    <source>
        <dbReference type="Proteomes" id="UP000002965"/>
    </source>
</evidence>
<comment type="caution">
    <text evidence="2">The sequence shown here is derived from an EMBL/GenBank/DDBJ whole genome shotgun (WGS) entry which is preliminary data.</text>
</comment>
<evidence type="ECO:0000313" key="2">
    <source>
        <dbReference type="EMBL" id="EIY19855.1"/>
    </source>
</evidence>
<dbReference type="Pfam" id="PF00534">
    <property type="entry name" value="Glycos_transf_1"/>
    <property type="match status" value="1"/>
</dbReference>
<feature type="domain" description="Glycosyl transferase family 1" evidence="1">
    <location>
        <begin position="159"/>
        <end position="324"/>
    </location>
</feature>
<dbReference type="Gene3D" id="3.40.50.2000">
    <property type="entry name" value="Glycogen Phosphorylase B"/>
    <property type="match status" value="2"/>
</dbReference>
<name>I8V097_9BACE</name>
<organism evidence="2 3">
    <name type="scientific">Bacteroides caccae CL03T12C61</name>
    <dbReference type="NCBI Taxonomy" id="997873"/>
    <lineage>
        <taxon>Bacteria</taxon>
        <taxon>Pseudomonadati</taxon>
        <taxon>Bacteroidota</taxon>
        <taxon>Bacteroidia</taxon>
        <taxon>Bacteroidales</taxon>
        <taxon>Bacteroidaceae</taxon>
        <taxon>Bacteroides</taxon>
    </lineage>
</organism>
<protein>
    <recommendedName>
        <fullName evidence="1">Glycosyl transferase family 1 domain-containing protein</fullName>
    </recommendedName>
</protein>